<dbReference type="InterPro" id="IPR003598">
    <property type="entry name" value="Ig_sub2"/>
</dbReference>
<feature type="domain" description="Fibronectin type-III" evidence="14">
    <location>
        <begin position="633"/>
        <end position="732"/>
    </location>
</feature>
<accession>A0AAJ7TMV3</accession>
<dbReference type="FunFam" id="2.60.40.10:FF:000005">
    <property type="entry name" value="Neuronal cell adhesion molecule"/>
    <property type="match status" value="1"/>
</dbReference>
<feature type="chain" id="PRO_5042609953" evidence="11">
    <location>
        <begin position="18"/>
        <end position="953"/>
    </location>
</feature>
<evidence type="ECO:0000259" key="13">
    <source>
        <dbReference type="PROSITE" id="PS50835"/>
    </source>
</evidence>
<dbReference type="Pfam" id="PF13927">
    <property type="entry name" value="Ig_3"/>
    <property type="match status" value="5"/>
</dbReference>
<keyword evidence="7" id="KW-0325">Glycoprotein</keyword>
<keyword evidence="3" id="KW-0336">GPI-anchor</keyword>
<dbReference type="SUPFAM" id="SSF49899">
    <property type="entry name" value="Concanavalin A-like lectins/glucanases"/>
    <property type="match status" value="1"/>
</dbReference>
<dbReference type="InterPro" id="IPR003961">
    <property type="entry name" value="FN3_dom"/>
</dbReference>
<feature type="domain" description="Ig-like" evidence="13">
    <location>
        <begin position="242"/>
        <end position="312"/>
    </location>
</feature>
<feature type="domain" description="Ig-like" evidence="13">
    <location>
        <begin position="135"/>
        <end position="236"/>
    </location>
</feature>
<evidence type="ECO:0000256" key="5">
    <source>
        <dbReference type="ARBA" id="ARBA00023136"/>
    </source>
</evidence>
<dbReference type="GO" id="GO:0007156">
    <property type="term" value="P:homophilic cell adhesion via plasma membrane adhesion molecules"/>
    <property type="evidence" value="ECO:0007669"/>
    <property type="project" value="TreeGrafter"/>
</dbReference>
<dbReference type="PROSITE" id="PS50853">
    <property type="entry name" value="FN3"/>
    <property type="match status" value="1"/>
</dbReference>
<feature type="domain" description="MAM" evidence="12">
    <location>
        <begin position="742"/>
        <end position="913"/>
    </location>
</feature>
<organism evidence="15 16">
    <name type="scientific">Petromyzon marinus</name>
    <name type="common">Sea lamprey</name>
    <dbReference type="NCBI Taxonomy" id="7757"/>
    <lineage>
        <taxon>Eukaryota</taxon>
        <taxon>Metazoa</taxon>
        <taxon>Chordata</taxon>
        <taxon>Craniata</taxon>
        <taxon>Vertebrata</taxon>
        <taxon>Cyclostomata</taxon>
        <taxon>Hyperoartia</taxon>
        <taxon>Petromyzontiformes</taxon>
        <taxon>Petromyzontidae</taxon>
        <taxon>Petromyzon</taxon>
    </lineage>
</organism>
<dbReference type="SMART" id="SM00409">
    <property type="entry name" value="IG"/>
    <property type="match status" value="6"/>
</dbReference>
<keyword evidence="2" id="KW-1003">Cell membrane</keyword>
<evidence type="ECO:0000256" key="4">
    <source>
        <dbReference type="ARBA" id="ARBA00022737"/>
    </source>
</evidence>
<keyword evidence="6" id="KW-1015">Disulfide bond</keyword>
<dbReference type="AlphaFoldDB" id="A0AAJ7TMV3"/>
<dbReference type="InterPro" id="IPR013320">
    <property type="entry name" value="ConA-like_dom_sf"/>
</dbReference>
<dbReference type="Pfam" id="PF00629">
    <property type="entry name" value="MAM"/>
    <property type="match status" value="1"/>
</dbReference>
<gene>
    <name evidence="16" type="primary">LOC116948412</name>
</gene>
<comment type="subcellular location">
    <subcellularLocation>
        <location evidence="1">Cell membrane</location>
        <topology evidence="1">Lipid-anchor</topology>
        <topology evidence="1">GPI-anchor</topology>
    </subcellularLocation>
</comment>
<evidence type="ECO:0000256" key="2">
    <source>
        <dbReference type="ARBA" id="ARBA00022475"/>
    </source>
</evidence>
<dbReference type="GO" id="GO:0098552">
    <property type="term" value="C:side of membrane"/>
    <property type="evidence" value="ECO:0007669"/>
    <property type="project" value="UniProtKB-KW"/>
</dbReference>
<dbReference type="RefSeq" id="XP_032820946.1">
    <property type="nucleotide sequence ID" value="XM_032965055.1"/>
</dbReference>
<evidence type="ECO:0000256" key="10">
    <source>
        <dbReference type="SAM" id="MobiDB-lite"/>
    </source>
</evidence>
<feature type="domain" description="Ig-like" evidence="13">
    <location>
        <begin position="29"/>
        <end position="125"/>
    </location>
</feature>
<dbReference type="GO" id="GO:0005886">
    <property type="term" value="C:plasma membrane"/>
    <property type="evidence" value="ECO:0007669"/>
    <property type="project" value="UniProtKB-SubCell"/>
</dbReference>
<evidence type="ECO:0000313" key="16">
    <source>
        <dbReference type="RefSeq" id="XP_032820946.1"/>
    </source>
</evidence>
<dbReference type="InterPro" id="IPR007110">
    <property type="entry name" value="Ig-like_dom"/>
</dbReference>
<protein>
    <submittedName>
        <fullName evidence="16">MAM domain-containing glycosylphosphatidylinositol anchor protein 2-like isoform X2</fullName>
    </submittedName>
</protein>
<sequence length="953" mass="105658">MVLLAWALLVWLQRASSADASGPGVYAPPEARIVSTGQSCNGQDEGQSERAFAVREGDTLELTCIVKGHPHPQIRWTKTSSTSSDKLQEMNLSNETLRIKNITRQQAGYYCCRAENGIGQPAIFSSRVDVHYLDPPVLMVHQNVGEAKYYQERTTFLRCSANSSPPAQITWLRGGHVVKQEQDDGISVYKPLFVKDEPMVLKLKNMRDRDYTTYSCVASVRNVCGIENLTASFQLTNKTAPPQSRIRDAESLVINPGDRVFVQCDAVAGYPHPSLSWSRLGGRLPPNSCVSGGNFSLARAHREDAGTYYCEAFNRVGDPYRRPVTIVVRTLRQGRFWITPDPYVEDGNITIGRGVNITCQVEAVPLEELTYTWYKNGRVQSSTGHMVITPADVDIHPGTSSLAIINLKFTDFGTYTCVASLNNYAIPNISIDVNISSSTVAPTVTVPRGRSVVTVREGSVAELQCVVSGKPKPVLLWSRADRDAPMPDGAPHTESHDGTLRFVNATRNMTGTYRCQTGRYNGFNVTPREANVQLIVQYPPQVEPVASEIRQALGRRVSMRCAVLRALPARPLEYEWRRGGPVLRSGLVESLDIASLSAGDYGSYTCTVTNEAGSSRCLFNVTGRAYAPEFYYNRSHPIRTVGGMYAYQLEWTQALPEAVDRVKTYKLEYRQVGTLLWRRVTLQAQPLGRGQLHEHVLPDLQRPHSYQVRLTPVSQFGEGDTAAFLVHYKEDPNGSGTLTPASACQFEENLCGFAADPTGTFNWTRRSPLTRPRRPPNTGPTLDRHNTSTGHYMLLEASNPRRAGDRARLLSPWYSPPWRTHYGKVNKDICLIFYYHVYGKHVGALNVYVRAEGVPDSRVWGRSGNQGNAWHHAAVGIVPLKRFQLVFEGVRGNGEEGDMALDDISVMQGRCERYVNLKPSAGVASPLGRAGRPRRAHAWLVVAGSLGIFLLGR</sequence>
<keyword evidence="4" id="KW-0677">Repeat</keyword>
<dbReference type="SMART" id="SM00137">
    <property type="entry name" value="MAM"/>
    <property type="match status" value="1"/>
</dbReference>
<dbReference type="SMART" id="SM00408">
    <property type="entry name" value="IGc2"/>
    <property type="match status" value="6"/>
</dbReference>
<dbReference type="Gene3D" id="2.60.120.200">
    <property type="match status" value="1"/>
</dbReference>
<evidence type="ECO:0000256" key="7">
    <source>
        <dbReference type="ARBA" id="ARBA00023180"/>
    </source>
</evidence>
<evidence type="ECO:0000256" key="9">
    <source>
        <dbReference type="ARBA" id="ARBA00023319"/>
    </source>
</evidence>
<evidence type="ECO:0000256" key="1">
    <source>
        <dbReference type="ARBA" id="ARBA00004609"/>
    </source>
</evidence>
<feature type="domain" description="Ig-like" evidence="13">
    <location>
        <begin position="442"/>
        <end position="533"/>
    </location>
</feature>
<dbReference type="CDD" id="cd00096">
    <property type="entry name" value="Ig"/>
    <property type="match status" value="3"/>
</dbReference>
<feature type="domain" description="Ig-like" evidence="13">
    <location>
        <begin position="323"/>
        <end position="436"/>
    </location>
</feature>
<evidence type="ECO:0000259" key="12">
    <source>
        <dbReference type="PROSITE" id="PS50060"/>
    </source>
</evidence>
<dbReference type="CDD" id="cd00063">
    <property type="entry name" value="FN3"/>
    <property type="match status" value="1"/>
</dbReference>
<proteinExistence type="predicted"/>
<dbReference type="InterPro" id="IPR036116">
    <property type="entry name" value="FN3_sf"/>
</dbReference>
<name>A0AAJ7TMV3_PETMA</name>
<keyword evidence="15" id="KW-1185">Reference proteome</keyword>
<feature type="domain" description="Ig-like" evidence="13">
    <location>
        <begin position="540"/>
        <end position="622"/>
    </location>
</feature>
<evidence type="ECO:0000256" key="6">
    <source>
        <dbReference type="ARBA" id="ARBA00023157"/>
    </source>
</evidence>
<dbReference type="InterPro" id="IPR003599">
    <property type="entry name" value="Ig_sub"/>
</dbReference>
<dbReference type="InterPro" id="IPR000998">
    <property type="entry name" value="MAM_dom"/>
</dbReference>
<dbReference type="PANTHER" id="PTHR45080:SF35">
    <property type="entry name" value="MAM DOMAIN-CONTAINING GLYCOSYLPHOSPHATIDYLINOSITOL ANCHOR 2"/>
    <property type="match status" value="1"/>
</dbReference>
<keyword evidence="8" id="KW-0449">Lipoprotein</keyword>
<dbReference type="SUPFAM" id="SSF49265">
    <property type="entry name" value="Fibronectin type III"/>
    <property type="match status" value="1"/>
</dbReference>
<evidence type="ECO:0000259" key="14">
    <source>
        <dbReference type="PROSITE" id="PS50853"/>
    </source>
</evidence>
<evidence type="ECO:0000256" key="3">
    <source>
        <dbReference type="ARBA" id="ARBA00022622"/>
    </source>
</evidence>
<dbReference type="SUPFAM" id="SSF48726">
    <property type="entry name" value="Immunoglobulin"/>
    <property type="match status" value="6"/>
</dbReference>
<dbReference type="CDD" id="cd06263">
    <property type="entry name" value="MAM"/>
    <property type="match status" value="1"/>
</dbReference>
<dbReference type="Proteomes" id="UP001318040">
    <property type="component" value="Chromosome 33"/>
</dbReference>
<feature type="signal peptide" evidence="11">
    <location>
        <begin position="1"/>
        <end position="17"/>
    </location>
</feature>
<dbReference type="Gene3D" id="2.60.40.10">
    <property type="entry name" value="Immunoglobulins"/>
    <property type="match status" value="7"/>
</dbReference>
<feature type="region of interest" description="Disordered" evidence="10">
    <location>
        <begin position="764"/>
        <end position="787"/>
    </location>
</feature>
<evidence type="ECO:0000313" key="15">
    <source>
        <dbReference type="Proteomes" id="UP001318040"/>
    </source>
</evidence>
<reference evidence="16" key="1">
    <citation type="submission" date="2025-08" db="UniProtKB">
        <authorList>
            <consortium name="RefSeq"/>
        </authorList>
    </citation>
    <scope>IDENTIFICATION</scope>
    <source>
        <tissue evidence="16">Sperm</tissue>
    </source>
</reference>
<keyword evidence="5" id="KW-0472">Membrane</keyword>
<dbReference type="PANTHER" id="PTHR45080">
    <property type="entry name" value="CONTACTIN 5"/>
    <property type="match status" value="1"/>
</dbReference>
<evidence type="ECO:0000256" key="11">
    <source>
        <dbReference type="SAM" id="SignalP"/>
    </source>
</evidence>
<evidence type="ECO:0000256" key="8">
    <source>
        <dbReference type="ARBA" id="ARBA00023288"/>
    </source>
</evidence>
<keyword evidence="11" id="KW-0732">Signal</keyword>
<dbReference type="PROSITE" id="PS50835">
    <property type="entry name" value="IG_LIKE"/>
    <property type="match status" value="6"/>
</dbReference>
<keyword evidence="9" id="KW-0393">Immunoglobulin domain</keyword>
<dbReference type="InterPro" id="IPR050958">
    <property type="entry name" value="Cell_Adh-Cytoskel_Orgn"/>
</dbReference>
<dbReference type="InterPro" id="IPR036179">
    <property type="entry name" value="Ig-like_dom_sf"/>
</dbReference>
<dbReference type="InterPro" id="IPR013783">
    <property type="entry name" value="Ig-like_fold"/>
</dbReference>
<dbReference type="PROSITE" id="PS50060">
    <property type="entry name" value="MAM_2"/>
    <property type="match status" value="1"/>
</dbReference>
<dbReference type="FunFam" id="2.60.40.10:FF:000240">
    <property type="entry name" value="MAM domain containing glycosylphosphatidylinositol anchor 1"/>
    <property type="match status" value="1"/>
</dbReference>